<dbReference type="EMBL" id="SMMX01000006">
    <property type="protein sequence ID" value="TDA21956.1"/>
    <property type="molecule type" value="Genomic_DNA"/>
</dbReference>
<sequence length="95" mass="11172">MILRSQIDGNGQEYMTICVDCKLDSRGICNGKRVVLENNYKKNCYSIFEMQGARYKGELQKRKEETFELIEFQKWLSKHGYIEDEHACKAAREGR</sequence>
<evidence type="ECO:0000313" key="1">
    <source>
        <dbReference type="EMBL" id="TDA21956.1"/>
    </source>
</evidence>
<evidence type="ECO:0000313" key="2">
    <source>
        <dbReference type="Proteomes" id="UP000295710"/>
    </source>
</evidence>
<accession>A0A4R4FGQ7</accession>
<dbReference type="RefSeq" id="WP_132277396.1">
    <property type="nucleotide sequence ID" value="NZ_JAOBST010000013.1"/>
</dbReference>
<proteinExistence type="predicted"/>
<gene>
    <name evidence="1" type="ORF">E1963_09355</name>
</gene>
<protein>
    <submittedName>
        <fullName evidence="1">Uncharacterized protein</fullName>
    </submittedName>
</protein>
<dbReference type="AlphaFoldDB" id="A0A4R4FGQ7"/>
<comment type="caution">
    <text evidence="1">The sequence shown here is derived from an EMBL/GenBank/DDBJ whole genome shotgun (WGS) entry which is preliminary data.</text>
</comment>
<keyword evidence="2" id="KW-1185">Reference proteome</keyword>
<organism evidence="1 2">
    <name type="scientific">Extibacter muris</name>
    <dbReference type="NCBI Taxonomy" id="1796622"/>
    <lineage>
        <taxon>Bacteria</taxon>
        <taxon>Bacillati</taxon>
        <taxon>Bacillota</taxon>
        <taxon>Clostridia</taxon>
        <taxon>Lachnospirales</taxon>
        <taxon>Lachnospiraceae</taxon>
        <taxon>Extibacter</taxon>
    </lineage>
</organism>
<name>A0A4R4FGQ7_9FIRM</name>
<dbReference type="Proteomes" id="UP000295710">
    <property type="component" value="Unassembled WGS sequence"/>
</dbReference>
<reference evidence="1 2" key="1">
    <citation type="journal article" date="2016" name="Nat. Microbiol.">
        <title>The Mouse Intestinal Bacterial Collection (miBC) provides host-specific insight into cultured diversity and functional potential of the gut microbiota.</title>
        <authorList>
            <person name="Lagkouvardos I."/>
            <person name="Pukall R."/>
            <person name="Abt B."/>
            <person name="Foesel B.U."/>
            <person name="Meier-Kolthoff J.P."/>
            <person name="Kumar N."/>
            <person name="Bresciani A."/>
            <person name="Martinez I."/>
            <person name="Just S."/>
            <person name="Ziegler C."/>
            <person name="Brugiroux S."/>
            <person name="Garzetti D."/>
            <person name="Wenning M."/>
            <person name="Bui T.P."/>
            <person name="Wang J."/>
            <person name="Hugenholtz F."/>
            <person name="Plugge C.M."/>
            <person name="Peterson D.A."/>
            <person name="Hornef M.W."/>
            <person name="Baines J.F."/>
            <person name="Smidt H."/>
            <person name="Walter J."/>
            <person name="Kristiansen K."/>
            <person name="Nielsen H.B."/>
            <person name="Haller D."/>
            <person name="Overmann J."/>
            <person name="Stecher B."/>
            <person name="Clavel T."/>
        </authorList>
    </citation>
    <scope>NUCLEOTIDE SEQUENCE [LARGE SCALE GENOMIC DNA]</scope>
    <source>
        <strain evidence="1 2">DSM 28560</strain>
    </source>
</reference>